<dbReference type="PANTHER" id="PTHR34504">
    <property type="entry name" value="ANTITOXIN HICB"/>
    <property type="match status" value="1"/>
</dbReference>
<organism evidence="2 3">
    <name type="scientific">Candidatus Kaiserbacteria bacterium RIFCSPHIGHO2_01_FULL_56_24</name>
    <dbReference type="NCBI Taxonomy" id="1798487"/>
    <lineage>
        <taxon>Bacteria</taxon>
        <taxon>Candidatus Kaiseribacteriota</taxon>
    </lineage>
</organism>
<dbReference type="InterPro" id="IPR051404">
    <property type="entry name" value="TA_system_antitoxin"/>
</dbReference>
<sequence>MEHGTFPIVLQKEKEGGYSVTNLALEGCYSQGETVEEALANIKEATLLCLEDDDVSAVGKEDVSLHLITV</sequence>
<dbReference type="AlphaFoldDB" id="A0A1F6DEB2"/>
<dbReference type="Proteomes" id="UP000176377">
    <property type="component" value="Unassembled WGS sequence"/>
</dbReference>
<feature type="domain" description="HicB-like antitoxin of toxin-antitoxin system" evidence="1">
    <location>
        <begin position="6"/>
        <end position="52"/>
    </location>
</feature>
<dbReference type="Gene3D" id="3.30.160.250">
    <property type="match status" value="1"/>
</dbReference>
<accession>A0A1F6DEB2</accession>
<reference evidence="2 3" key="1">
    <citation type="journal article" date="2016" name="Nat. Commun.">
        <title>Thousands of microbial genomes shed light on interconnected biogeochemical processes in an aquifer system.</title>
        <authorList>
            <person name="Anantharaman K."/>
            <person name="Brown C.T."/>
            <person name="Hug L.A."/>
            <person name="Sharon I."/>
            <person name="Castelle C.J."/>
            <person name="Probst A.J."/>
            <person name="Thomas B.C."/>
            <person name="Singh A."/>
            <person name="Wilkins M.J."/>
            <person name="Karaoz U."/>
            <person name="Brodie E.L."/>
            <person name="Williams K.H."/>
            <person name="Hubbard S.S."/>
            <person name="Banfield J.F."/>
        </authorList>
    </citation>
    <scope>NUCLEOTIDE SEQUENCE [LARGE SCALE GENOMIC DNA]</scope>
</reference>
<evidence type="ECO:0000259" key="1">
    <source>
        <dbReference type="Pfam" id="PF15919"/>
    </source>
</evidence>
<dbReference type="InterPro" id="IPR035069">
    <property type="entry name" value="TTHA1013/TTHA0281-like"/>
</dbReference>
<protein>
    <recommendedName>
        <fullName evidence="1">HicB-like antitoxin of toxin-antitoxin system domain-containing protein</fullName>
    </recommendedName>
</protein>
<evidence type="ECO:0000313" key="2">
    <source>
        <dbReference type="EMBL" id="OGG59706.1"/>
    </source>
</evidence>
<dbReference type="PANTHER" id="PTHR34504:SF4">
    <property type="entry name" value="ANTITOXIN HICB"/>
    <property type="match status" value="1"/>
</dbReference>
<gene>
    <name evidence="2" type="ORF">A2765_03905</name>
</gene>
<evidence type="ECO:0000313" key="3">
    <source>
        <dbReference type="Proteomes" id="UP000176377"/>
    </source>
</evidence>
<dbReference type="Pfam" id="PF15919">
    <property type="entry name" value="HicB_lk_antitox"/>
    <property type="match status" value="1"/>
</dbReference>
<comment type="caution">
    <text evidence="2">The sequence shown here is derived from an EMBL/GenBank/DDBJ whole genome shotgun (WGS) entry which is preliminary data.</text>
</comment>
<dbReference type="EMBL" id="MFLA01000016">
    <property type="protein sequence ID" value="OGG59706.1"/>
    <property type="molecule type" value="Genomic_DNA"/>
</dbReference>
<dbReference type="SUPFAM" id="SSF143100">
    <property type="entry name" value="TTHA1013/TTHA0281-like"/>
    <property type="match status" value="1"/>
</dbReference>
<proteinExistence type="predicted"/>
<name>A0A1F6DEB2_9BACT</name>
<dbReference type="InterPro" id="IPR031807">
    <property type="entry name" value="HicB-like"/>
</dbReference>